<dbReference type="GO" id="GO:0016137">
    <property type="term" value="P:glycoside metabolic process"/>
    <property type="evidence" value="ECO:0007669"/>
    <property type="project" value="UniProtKB-ARBA"/>
</dbReference>
<dbReference type="Proteomes" id="UP000019494">
    <property type="component" value="Unassembled WGS sequence"/>
</dbReference>
<dbReference type="EMBL" id="AWQS01000014">
    <property type="protein sequence ID" value="EWT07353.1"/>
    <property type="molecule type" value="Genomic_DNA"/>
</dbReference>
<dbReference type="Gene3D" id="3.40.50.10320">
    <property type="entry name" value="LmbE-like"/>
    <property type="match status" value="1"/>
</dbReference>
<keyword evidence="3" id="KW-1185">Reference proteome</keyword>
<dbReference type="SUPFAM" id="SSF102588">
    <property type="entry name" value="LmbE-like"/>
    <property type="match status" value="1"/>
</dbReference>
<dbReference type="GO" id="GO:0016811">
    <property type="term" value="F:hydrolase activity, acting on carbon-nitrogen (but not peptide) bonds, in linear amides"/>
    <property type="evidence" value="ECO:0007669"/>
    <property type="project" value="TreeGrafter"/>
</dbReference>
<accession>W9GR90</accession>
<protein>
    <submittedName>
        <fullName evidence="2">GlcNAc-PI de-N-acetylase</fullName>
    </submittedName>
</protein>
<dbReference type="Pfam" id="PF02585">
    <property type="entry name" value="PIG-L"/>
    <property type="match status" value="1"/>
</dbReference>
<evidence type="ECO:0000313" key="2">
    <source>
        <dbReference type="EMBL" id="EWT07353.1"/>
    </source>
</evidence>
<dbReference type="AlphaFoldDB" id="W9GR90"/>
<dbReference type="InterPro" id="IPR024078">
    <property type="entry name" value="LmbE-like_dom_sf"/>
</dbReference>
<dbReference type="PANTHER" id="PTHR12993">
    <property type="entry name" value="N-ACETYLGLUCOSAMINYL-PHOSPHATIDYLINOSITOL DE-N-ACETYLASE-RELATED"/>
    <property type="match status" value="1"/>
</dbReference>
<keyword evidence="1" id="KW-0862">Zinc</keyword>
<organism evidence="2 3">
    <name type="scientific">Intrasporangium chromatireducens Q5-1</name>
    <dbReference type="NCBI Taxonomy" id="584657"/>
    <lineage>
        <taxon>Bacteria</taxon>
        <taxon>Bacillati</taxon>
        <taxon>Actinomycetota</taxon>
        <taxon>Actinomycetes</taxon>
        <taxon>Micrococcales</taxon>
        <taxon>Intrasporangiaceae</taxon>
        <taxon>Intrasporangium</taxon>
    </lineage>
</organism>
<comment type="caution">
    <text evidence="2">The sequence shown here is derived from an EMBL/GenBank/DDBJ whole genome shotgun (WGS) entry which is preliminary data.</text>
</comment>
<sequence>MDERMPHTLLAFHAHPDDEALLTSGTMARAAAEGHRVVLVVATDGGEGLAATEYAGDGGLAVRRMGELEASARALGVARVEHLGYADSGLGPHAPPDPPGATRFVRANTDEAAARLAAILTEEDADVLLTYDPNGGYGHPDHVKAHEVGMRAAELAGTRRVLQATVPRDTIRRAIDLAAKVYRFPPEFDRNSFNRAFSARRDITHRISVRRHIVAKRASMRAHASQASADGGADRTLAAFLRIPRPLYDLVFGREWYVDATAEAHGITHPPDENGDCALDRGDRALDGEGTRKGRAAGRKHSGIRTDVFEGLT</sequence>
<gene>
    <name evidence="2" type="ORF">N864_08335</name>
</gene>
<dbReference type="InterPro" id="IPR003737">
    <property type="entry name" value="GlcNAc_PI_deacetylase-related"/>
</dbReference>
<dbReference type="PANTHER" id="PTHR12993:SF26">
    <property type="entry name" value="1D-MYO-INOSITOL 2-ACETAMIDO-2-DEOXY-ALPHA-D-GLUCOPYRANOSIDE DEACETYLASE"/>
    <property type="match status" value="1"/>
</dbReference>
<dbReference type="PATRIC" id="fig|584657.3.peg.685"/>
<reference evidence="3" key="1">
    <citation type="submission" date="2013-08" db="EMBL/GenBank/DDBJ databases">
        <title>Intrasporangium oryzae NRRL B-24470.</title>
        <authorList>
            <person name="Liu H."/>
            <person name="Wang G."/>
        </authorList>
    </citation>
    <scope>NUCLEOTIDE SEQUENCE [LARGE SCALE GENOMIC DNA]</scope>
    <source>
        <strain evidence="3">Q5-1</strain>
    </source>
</reference>
<proteinExistence type="predicted"/>
<evidence type="ECO:0000313" key="3">
    <source>
        <dbReference type="Proteomes" id="UP000019494"/>
    </source>
</evidence>
<name>W9GR90_9MICO</name>
<evidence type="ECO:0000256" key="1">
    <source>
        <dbReference type="ARBA" id="ARBA00022833"/>
    </source>
</evidence>